<dbReference type="KEGG" id="vg:80539010"/>
<keyword evidence="1" id="KW-0812">Transmembrane</keyword>
<feature type="transmembrane region" description="Helical" evidence="1">
    <location>
        <begin position="912"/>
        <end position="929"/>
    </location>
</feature>
<accession>A0AAE7NZ55</accession>
<dbReference type="GeneID" id="80539010"/>
<sequence>MPLNIYVGVKALIIMAVLLHLRSSLSPYLWRIGLTNVLYEANLMTIFLLSVLICNIPLSTMTHYGLKLTINLVQMMLSIFSQLYVQLVTSILIALKYSYLLIILAALIVLLPSAKAEFDLKNLLYHKAINKAYFYDNHVNITITTHFNRDFVDSLNPLVKNIYDIHLQAVEKSCETTYTKLLIESVNNALDRISVRRIKPSEVFAFDCIKFDLSSYAACFYGPNVKRIDYVFPRLETVALCRDLFSTVTFLDYELLINNTLAGLPYDHTNLQCLRDYYQNIFNTPANLRTILNNDLKLCVQSSNNIDHGSDRSKREINPYNDLHYFDDYEDQRSDLLKAYKCYDYLPPGPALTATEFRETDAYKYSSVGRLYIDNLLACTELGYFNTSILYVDLNDISNRYPLSQFDKKSRNKRWDSSFTCGWPLVSSFTKLVGGECEMTTDVSAVKTSLNTLNTMVNQQNVVLDNFHKSFVIEHKQVYKLANELSLINKNLRQLTTLTKSFIVESNDAMANITQNIICNSININSNYLNSKLLQIVDTFDSNYNRFLAMFTIDKNNDNLPNFSLTSYASSQLLKYGVSTDFRHAKFIVLNTERTLIDNFSEIKFNGLLPLNNNITISEKPDGYILNFENLYMTDNKNSCLTSSFSGLALCTTTLNRRCMRVEHLTSCIKSSVGDYYCARYIIDFLPYIRFHIRKTTCSNLYDKFDVPDGLYSGRNLELIAQPCPGSSKEPFNLTLISGTYTTLPCGYTYETNYTFEPLRFCRSDCAVESVDAIYHYVPPIITEIIKSINTLDRSSVGVNTQSYRTNLLTIQNQITEYTNNLTKDYTYDFNTYYNQSEADIVTEKLSDSKDIIDNIKVTTRILDKQIDSIQTIRDEGAHIGLLTILHLVLTMVLTGVVITINKRLHNRYDKLSILTIILLLPALAFGKFTSNCTSQSEVQVCRMGKYDACHLINSTSYCFCAPTNNHTIWSDYDDCVAPGLAITTWNSFNKHISHDINYQNFFIYLILLIAIIQLILFYIYVRPMYFRNFPSEQNFVTNIQSKFKNRKRKLPIFNNKTF</sequence>
<reference evidence="2" key="1">
    <citation type="submission" date="2020-01" db="EMBL/GenBank/DDBJ databases">
        <authorList>
            <person name="Zhang W."/>
            <person name="Zhang R."/>
            <person name="Hu Y."/>
            <person name="Liu Y."/>
            <person name="Lin W."/>
            <person name="Wang L."/>
            <person name="Li J."/>
            <person name="An X."/>
            <person name="Song L."/>
            <person name="Fan H."/>
            <person name="Shi T."/>
            <person name="Liu H."/>
            <person name="Tong Y."/>
        </authorList>
    </citation>
    <scope>NUCLEOTIDE SEQUENCE</scope>
    <source>
        <strain evidence="2">Chongqin</strain>
    </source>
</reference>
<organism evidence="2 3">
    <name type="scientific">Aphis citricidus meson-like virus</name>
    <dbReference type="NCBI Taxonomy" id="2788946"/>
    <lineage>
        <taxon>Viruses</taxon>
        <taxon>Riboviria</taxon>
        <taxon>Orthornavirae</taxon>
        <taxon>Pisuviricota</taxon>
        <taxon>Pisoniviricetes</taxon>
        <taxon>Nidovirales</taxon>
        <taxon>Mesnidovirineae</taxon>
        <taxon>Mesoniviridae</taxon>
        <taxon>Metotonivirinae</taxon>
        <taxon>Tocinivirus</taxon>
        <taxon>Acimevirus</taxon>
        <taxon>Tocinivirus aphisi</taxon>
    </lineage>
</organism>
<keyword evidence="3" id="KW-1185">Reference proteome</keyword>
<proteinExistence type="predicted"/>
<dbReference type="Proteomes" id="UP000831882">
    <property type="component" value="Segment"/>
</dbReference>
<feature type="transmembrane region" description="Helical" evidence="1">
    <location>
        <begin position="6"/>
        <end position="25"/>
    </location>
</feature>
<evidence type="ECO:0000313" key="3">
    <source>
        <dbReference type="Proteomes" id="UP000831882"/>
    </source>
</evidence>
<protein>
    <submittedName>
        <fullName evidence="2">OFR2a</fullName>
    </submittedName>
</protein>
<evidence type="ECO:0000313" key="2">
    <source>
        <dbReference type="EMBL" id="QPD01785.1"/>
    </source>
</evidence>
<dbReference type="EMBL" id="MN961271">
    <property type="protein sequence ID" value="QPD01785.1"/>
    <property type="molecule type" value="Genomic_RNA"/>
</dbReference>
<keyword evidence="1" id="KW-1133">Transmembrane helix</keyword>
<keyword evidence="1" id="KW-0472">Membrane</keyword>
<evidence type="ECO:0000256" key="1">
    <source>
        <dbReference type="SAM" id="Phobius"/>
    </source>
</evidence>
<feature type="transmembrane region" description="Helical" evidence="1">
    <location>
        <begin position="97"/>
        <end position="114"/>
    </location>
</feature>
<feature type="transmembrane region" description="Helical" evidence="1">
    <location>
        <begin position="880"/>
        <end position="900"/>
    </location>
</feature>
<name>A0AAE7NZ55_9NIDO</name>
<feature type="transmembrane region" description="Helical" evidence="1">
    <location>
        <begin position="1002"/>
        <end position="1022"/>
    </location>
</feature>
<feature type="transmembrane region" description="Helical" evidence="1">
    <location>
        <begin position="37"/>
        <end position="58"/>
    </location>
</feature>
<dbReference type="RefSeq" id="YP_010800408.1">
    <property type="nucleotide sequence ID" value="NC_076866.1"/>
</dbReference>